<dbReference type="CDD" id="cd06558">
    <property type="entry name" value="crotonase-like"/>
    <property type="match status" value="1"/>
</dbReference>
<evidence type="ECO:0000313" key="6">
    <source>
        <dbReference type="Proteomes" id="UP000253868"/>
    </source>
</evidence>
<dbReference type="GO" id="GO:0006574">
    <property type="term" value="P:L-valine catabolic process"/>
    <property type="evidence" value="ECO:0007669"/>
    <property type="project" value="TreeGrafter"/>
</dbReference>
<accession>A0A345HK19</accession>
<dbReference type="Proteomes" id="UP000253868">
    <property type="component" value="Chromosome"/>
</dbReference>
<dbReference type="NCBIfam" id="NF004127">
    <property type="entry name" value="PRK05617.1"/>
    <property type="match status" value="1"/>
</dbReference>
<dbReference type="InterPro" id="IPR045004">
    <property type="entry name" value="ECH_dom"/>
</dbReference>
<feature type="domain" description="Enoyl-CoA hydratase/isomerase" evidence="4">
    <location>
        <begin position="13"/>
        <end position="345"/>
    </location>
</feature>
<keyword evidence="6" id="KW-1185">Reference proteome</keyword>
<keyword evidence="5" id="KW-0413">Isomerase</keyword>
<dbReference type="GO" id="GO:0016853">
    <property type="term" value="F:isomerase activity"/>
    <property type="evidence" value="ECO:0007669"/>
    <property type="project" value="UniProtKB-KW"/>
</dbReference>
<dbReference type="OrthoDB" id="9790967at2"/>
<organism evidence="5 6">
    <name type="scientific">Streptomyces paludis</name>
    <dbReference type="NCBI Taxonomy" id="2282738"/>
    <lineage>
        <taxon>Bacteria</taxon>
        <taxon>Bacillati</taxon>
        <taxon>Actinomycetota</taxon>
        <taxon>Actinomycetes</taxon>
        <taxon>Kitasatosporales</taxon>
        <taxon>Streptomycetaceae</taxon>
        <taxon>Streptomyces</taxon>
    </lineage>
</organism>
<dbReference type="PANTHER" id="PTHR43176:SF3">
    <property type="entry name" value="3-HYDROXYISOBUTYRYL-COA HYDROLASE, MITOCHONDRIAL"/>
    <property type="match status" value="1"/>
</dbReference>
<sequence>MTGVTTSVRAGVAHLVLDRAAALNALDEEMVALMRAALFRWRDDPDIDAVVVRSALPKAFCAGGDVRALRAAALRGERWTAHSFLRAEYALNRAIAGYPKPYVSLIDGVAMGGGLGISVHGAVRVATERAVFAMPETAIGFVPDVGACYFLPRLPGAYGRYLGLTGARLDGPRAVTAGLATHFVASAELPDFIAALGTVGLDDLLAKTARPVPAAPDGLRAAVDAVFAPGSLGEIEERLRTRVREAAPGDGGDGTDGGAEWARRTLALLAAASPLSLRLTDELLRLGARDDLIGCLRRDLAVASRLVHEPDFAEGVRAVLVDKTRDARWTHPSPAAVPDESVRALLAGE</sequence>
<dbReference type="EC" id="3.1.2.4" evidence="2"/>
<dbReference type="Pfam" id="PF16113">
    <property type="entry name" value="ECH_2"/>
    <property type="match status" value="1"/>
</dbReference>
<dbReference type="InterPro" id="IPR029045">
    <property type="entry name" value="ClpP/crotonase-like_dom_sf"/>
</dbReference>
<dbReference type="EMBL" id="CP031194">
    <property type="protein sequence ID" value="AXG77043.1"/>
    <property type="molecule type" value="Genomic_DNA"/>
</dbReference>
<comment type="catalytic activity">
    <reaction evidence="1">
        <text>3-hydroxy-2-methylpropanoyl-CoA + H2O = 3-hydroxy-2-methylpropanoate + CoA + H(+)</text>
        <dbReference type="Rhea" id="RHEA:20888"/>
        <dbReference type="ChEBI" id="CHEBI:11805"/>
        <dbReference type="ChEBI" id="CHEBI:15377"/>
        <dbReference type="ChEBI" id="CHEBI:15378"/>
        <dbReference type="ChEBI" id="CHEBI:57287"/>
        <dbReference type="ChEBI" id="CHEBI:57340"/>
        <dbReference type="EC" id="3.1.2.4"/>
    </reaction>
</comment>
<evidence type="ECO:0000313" key="5">
    <source>
        <dbReference type="EMBL" id="AXG77043.1"/>
    </source>
</evidence>
<proteinExistence type="predicted"/>
<evidence type="ECO:0000256" key="2">
    <source>
        <dbReference type="ARBA" id="ARBA00011915"/>
    </source>
</evidence>
<protein>
    <recommendedName>
        <fullName evidence="2">3-hydroxyisobutyryl-CoA hydrolase</fullName>
        <ecNumber evidence="2">3.1.2.4</ecNumber>
    </recommendedName>
</protein>
<evidence type="ECO:0000256" key="3">
    <source>
        <dbReference type="ARBA" id="ARBA00022801"/>
    </source>
</evidence>
<dbReference type="AlphaFoldDB" id="A0A345HK19"/>
<evidence type="ECO:0000256" key="1">
    <source>
        <dbReference type="ARBA" id="ARBA00001709"/>
    </source>
</evidence>
<evidence type="ECO:0000259" key="4">
    <source>
        <dbReference type="Pfam" id="PF16113"/>
    </source>
</evidence>
<dbReference type="RefSeq" id="WP_114658413.1">
    <property type="nucleotide sequence ID" value="NZ_CP031194.1"/>
</dbReference>
<dbReference type="GO" id="GO:0003860">
    <property type="term" value="F:3-hydroxyisobutyryl-CoA hydrolase activity"/>
    <property type="evidence" value="ECO:0007669"/>
    <property type="project" value="UniProtKB-EC"/>
</dbReference>
<dbReference type="Gene3D" id="3.90.226.10">
    <property type="entry name" value="2-enoyl-CoA Hydratase, Chain A, domain 1"/>
    <property type="match status" value="1"/>
</dbReference>
<reference evidence="6" key="1">
    <citation type="submission" date="2018-07" db="EMBL/GenBank/DDBJ databases">
        <authorList>
            <person name="Zhao J."/>
        </authorList>
    </citation>
    <scope>NUCLEOTIDE SEQUENCE [LARGE SCALE GENOMIC DNA]</scope>
    <source>
        <strain evidence="6">GSSD-12</strain>
    </source>
</reference>
<keyword evidence="3" id="KW-0378">Hydrolase</keyword>
<dbReference type="KEGG" id="spad:DVK44_04345"/>
<dbReference type="PANTHER" id="PTHR43176">
    <property type="entry name" value="3-HYDROXYISOBUTYRYL-COA HYDROLASE-RELATED"/>
    <property type="match status" value="1"/>
</dbReference>
<dbReference type="InterPro" id="IPR032259">
    <property type="entry name" value="HIBYL-CoA-H"/>
</dbReference>
<gene>
    <name evidence="5" type="ORF">DVK44_04345</name>
</gene>
<dbReference type="SUPFAM" id="SSF52096">
    <property type="entry name" value="ClpP/crotonase"/>
    <property type="match status" value="1"/>
</dbReference>
<name>A0A345HK19_9ACTN</name>